<dbReference type="Gene3D" id="2.160.20.70">
    <property type="match status" value="1"/>
</dbReference>
<dbReference type="GO" id="GO:0000917">
    <property type="term" value="P:division septum assembly"/>
    <property type="evidence" value="ECO:0007669"/>
    <property type="project" value="UniProtKB-KW"/>
</dbReference>
<dbReference type="SUPFAM" id="SSF63848">
    <property type="entry name" value="Cell-division inhibitor MinC, C-terminal domain"/>
    <property type="match status" value="1"/>
</dbReference>
<evidence type="ECO:0000313" key="10">
    <source>
        <dbReference type="Proteomes" id="UP000189800"/>
    </source>
</evidence>
<dbReference type="InterPro" id="IPR013033">
    <property type="entry name" value="MinC"/>
</dbReference>
<dbReference type="AlphaFoldDB" id="A0A1T0CLH4"/>
<accession>A0A1T0CLH4</accession>
<evidence type="ECO:0000256" key="5">
    <source>
        <dbReference type="ARBA" id="ARBA00025606"/>
    </source>
</evidence>
<evidence type="ECO:0000256" key="4">
    <source>
        <dbReference type="ARBA" id="ARBA00023306"/>
    </source>
</evidence>
<dbReference type="InterPro" id="IPR005526">
    <property type="entry name" value="Septum_form_inhib_MinC_C"/>
</dbReference>
<dbReference type="GO" id="GO:0000902">
    <property type="term" value="P:cell morphogenesis"/>
    <property type="evidence" value="ECO:0007669"/>
    <property type="project" value="InterPro"/>
</dbReference>
<dbReference type="NCBIfam" id="TIGR01222">
    <property type="entry name" value="minC"/>
    <property type="match status" value="1"/>
</dbReference>
<dbReference type="GO" id="GO:1901891">
    <property type="term" value="P:regulation of cell septum assembly"/>
    <property type="evidence" value="ECO:0007669"/>
    <property type="project" value="InterPro"/>
</dbReference>
<feature type="domain" description="Septum formation inhibitor MinC C-terminal" evidence="8">
    <location>
        <begin position="170"/>
        <end position="266"/>
    </location>
</feature>
<keyword evidence="2 6" id="KW-0132">Cell division</keyword>
<dbReference type="OrthoDB" id="9794530at2"/>
<gene>
    <name evidence="6" type="primary">minC</name>
    <name evidence="9" type="ORF">B0680_08060</name>
</gene>
<keyword evidence="4 6" id="KW-0131">Cell cycle</keyword>
<evidence type="ECO:0000256" key="7">
    <source>
        <dbReference type="SAM" id="MobiDB-lite"/>
    </source>
</evidence>
<organism evidence="9 10">
    <name type="scientific">Moraxella pluranimalium</name>
    <dbReference type="NCBI Taxonomy" id="470453"/>
    <lineage>
        <taxon>Bacteria</taxon>
        <taxon>Pseudomonadati</taxon>
        <taxon>Pseudomonadota</taxon>
        <taxon>Gammaproteobacteria</taxon>
        <taxon>Moraxellales</taxon>
        <taxon>Moraxellaceae</taxon>
        <taxon>Moraxella</taxon>
    </lineage>
</organism>
<evidence type="ECO:0000256" key="2">
    <source>
        <dbReference type="ARBA" id="ARBA00022618"/>
    </source>
</evidence>
<keyword evidence="10" id="KW-1185">Reference proteome</keyword>
<sequence>MTQAVTLYGKMLTFSRLKITTNDLAQIRTELGRALEDNPIADSLPIVIDSDVDIELDALIDMLWLLNVQPIGVVSGALDDQAHDLRLAIFPADGKRIERLPNSDKADKVIKAEPAQTPAQNSSSNNANNTSSADAKPDAEPVSAAASSTQQGATLVTAQDHSVQLSSGIHTQMLRSGQSLQHLGGDLTIIGGVNDGAEAITDNSLHVYGRGLGRLVAGATGDKNARIFCQKFNPSLVSVAGTFCLRDAIPSEMIDQAVQVTYDEDKGLVFTLLNQL</sequence>
<comment type="subunit">
    <text evidence="6">Interacts with MinD and FtsZ.</text>
</comment>
<evidence type="ECO:0000256" key="3">
    <source>
        <dbReference type="ARBA" id="ARBA00023210"/>
    </source>
</evidence>
<dbReference type="PANTHER" id="PTHR34108">
    <property type="entry name" value="SEPTUM SITE-DETERMINING PROTEIN MINC"/>
    <property type="match status" value="1"/>
</dbReference>
<dbReference type="PANTHER" id="PTHR34108:SF1">
    <property type="entry name" value="SEPTUM SITE-DETERMINING PROTEIN MINC"/>
    <property type="match status" value="1"/>
</dbReference>
<name>A0A1T0CLH4_9GAMM</name>
<protein>
    <recommendedName>
        <fullName evidence="6">Probable septum site-determining protein MinC</fullName>
    </recommendedName>
</protein>
<dbReference type="EMBL" id="MUYU01000019">
    <property type="protein sequence ID" value="OOS23109.1"/>
    <property type="molecule type" value="Genomic_DNA"/>
</dbReference>
<evidence type="ECO:0000256" key="1">
    <source>
        <dbReference type="ARBA" id="ARBA00006291"/>
    </source>
</evidence>
<reference evidence="9 10" key="1">
    <citation type="submission" date="2017-02" db="EMBL/GenBank/DDBJ databases">
        <title>Draft genome sequence of Moraxella pluranimalium CCUG 54913T type strain.</title>
        <authorList>
            <person name="Salva-Serra F."/>
            <person name="Engstrom-Jakobsson H."/>
            <person name="Thorell K."/>
            <person name="Jaen-Luchoro D."/>
            <person name="Gonzales-Siles L."/>
            <person name="Karlsson R."/>
            <person name="Yazdan S."/>
            <person name="Boulund F."/>
            <person name="Johnning A."/>
            <person name="Engstrand L."/>
            <person name="Kristiansson E."/>
            <person name="Moore E."/>
        </authorList>
    </citation>
    <scope>NUCLEOTIDE SEQUENCE [LARGE SCALE GENOMIC DNA]</scope>
    <source>
        <strain evidence="9 10">CCUG 54913</strain>
    </source>
</reference>
<dbReference type="RefSeq" id="WP_078254599.1">
    <property type="nucleotide sequence ID" value="NZ_MUYU01000019.1"/>
</dbReference>
<comment type="caution">
    <text evidence="9">The sequence shown here is derived from an EMBL/GenBank/DDBJ whole genome shotgun (WGS) entry which is preliminary data.</text>
</comment>
<evidence type="ECO:0000313" key="9">
    <source>
        <dbReference type="EMBL" id="OOS23109.1"/>
    </source>
</evidence>
<keyword evidence="3 6" id="KW-0717">Septation</keyword>
<dbReference type="HAMAP" id="MF_00267">
    <property type="entry name" value="MinC"/>
    <property type="match status" value="1"/>
</dbReference>
<comment type="similarity">
    <text evidence="1 6">Belongs to the MinC family.</text>
</comment>
<dbReference type="Proteomes" id="UP000189800">
    <property type="component" value="Unassembled WGS sequence"/>
</dbReference>
<proteinExistence type="inferred from homology"/>
<dbReference type="Pfam" id="PF03775">
    <property type="entry name" value="MinC_C"/>
    <property type="match status" value="1"/>
</dbReference>
<dbReference type="Gene3D" id="3.30.70.260">
    <property type="match status" value="1"/>
</dbReference>
<dbReference type="InterPro" id="IPR016098">
    <property type="entry name" value="CAP/MinC_C"/>
</dbReference>
<dbReference type="InterPro" id="IPR036145">
    <property type="entry name" value="MinC_C_sf"/>
</dbReference>
<feature type="compositionally biased region" description="Low complexity" evidence="7">
    <location>
        <begin position="115"/>
        <end position="134"/>
    </location>
</feature>
<evidence type="ECO:0000256" key="6">
    <source>
        <dbReference type="HAMAP-Rule" id="MF_00267"/>
    </source>
</evidence>
<evidence type="ECO:0000259" key="8">
    <source>
        <dbReference type="Pfam" id="PF03775"/>
    </source>
</evidence>
<comment type="function">
    <text evidence="5 6">Cell division inhibitor that blocks the formation of polar Z ring septums. Rapidly oscillates between the poles of the cell to destabilize FtsZ filaments that have formed before they mature into polar Z rings. Prevents FtsZ polymerization.</text>
</comment>
<feature type="region of interest" description="Disordered" evidence="7">
    <location>
        <begin position="114"/>
        <end position="157"/>
    </location>
</feature>
<dbReference type="STRING" id="470453.B0680_08060"/>